<gene>
    <name evidence="10" type="ORF">M407DRAFT_124316</name>
</gene>
<dbReference type="GO" id="GO:0015031">
    <property type="term" value="P:protein transport"/>
    <property type="evidence" value="ECO:0007669"/>
    <property type="project" value="UniProtKB-KW"/>
</dbReference>
<evidence type="ECO:0000256" key="1">
    <source>
        <dbReference type="ARBA" id="ARBA00004398"/>
    </source>
</evidence>
<dbReference type="GO" id="GO:0006887">
    <property type="term" value="P:exocytosis"/>
    <property type="evidence" value="ECO:0007669"/>
    <property type="project" value="UniProtKB-KW"/>
</dbReference>
<feature type="region of interest" description="Disordered" evidence="8">
    <location>
        <begin position="1"/>
        <end position="59"/>
    </location>
</feature>
<dbReference type="SUPFAM" id="SSF74788">
    <property type="entry name" value="Cullin repeat-like"/>
    <property type="match status" value="1"/>
</dbReference>
<organism evidence="10 11">
    <name type="scientific">Tulasnella calospora MUT 4182</name>
    <dbReference type="NCBI Taxonomy" id="1051891"/>
    <lineage>
        <taxon>Eukaryota</taxon>
        <taxon>Fungi</taxon>
        <taxon>Dikarya</taxon>
        <taxon>Basidiomycota</taxon>
        <taxon>Agaricomycotina</taxon>
        <taxon>Agaricomycetes</taxon>
        <taxon>Cantharellales</taxon>
        <taxon>Tulasnellaceae</taxon>
        <taxon>Tulasnella</taxon>
    </lineage>
</organism>
<dbReference type="InterPro" id="IPR042560">
    <property type="entry name" value="Exo84_C_2"/>
</dbReference>
<feature type="compositionally biased region" description="Basic and acidic residues" evidence="8">
    <location>
        <begin position="25"/>
        <end position="59"/>
    </location>
</feature>
<keyword evidence="4" id="KW-0813">Transport</keyword>
<evidence type="ECO:0000256" key="7">
    <source>
        <dbReference type="SAM" id="Coils"/>
    </source>
</evidence>
<dbReference type="InterPro" id="IPR016159">
    <property type="entry name" value="Cullin_repeat-like_dom_sf"/>
</dbReference>
<dbReference type="InterPro" id="IPR011993">
    <property type="entry name" value="PH-like_dom_sf"/>
</dbReference>
<dbReference type="Gene3D" id="1.20.58.1210">
    <property type="entry name" value="Exo84p, N-terminal helical domain"/>
    <property type="match status" value="1"/>
</dbReference>
<keyword evidence="7" id="KW-0175">Coiled coil</keyword>
<dbReference type="EMBL" id="KN822960">
    <property type="protein sequence ID" value="KIO31748.1"/>
    <property type="molecule type" value="Genomic_DNA"/>
</dbReference>
<dbReference type="Pfam" id="PF08700">
    <property type="entry name" value="VPS51_Exo84_N"/>
    <property type="match status" value="1"/>
</dbReference>
<evidence type="ECO:0000256" key="5">
    <source>
        <dbReference type="ARBA" id="ARBA00022483"/>
    </source>
</evidence>
<dbReference type="HOGENOM" id="CLU_012488_1_0_1"/>
<dbReference type="GO" id="GO:0030133">
    <property type="term" value="C:transport vesicle"/>
    <property type="evidence" value="ECO:0007669"/>
    <property type="project" value="UniProtKB-SubCell"/>
</dbReference>
<dbReference type="PANTHER" id="PTHR21426">
    <property type="entry name" value="EXOCYST COMPLEX COMPONENT 8"/>
    <property type="match status" value="1"/>
</dbReference>
<dbReference type="OrthoDB" id="642193at2759"/>
<keyword evidence="5" id="KW-0268">Exocytosis</keyword>
<evidence type="ECO:0000256" key="4">
    <source>
        <dbReference type="ARBA" id="ARBA00022448"/>
    </source>
</evidence>
<evidence type="ECO:0000313" key="10">
    <source>
        <dbReference type="EMBL" id="KIO31748.1"/>
    </source>
</evidence>
<feature type="compositionally biased region" description="Pro residues" evidence="8">
    <location>
        <begin position="629"/>
        <end position="638"/>
    </location>
</feature>
<dbReference type="Pfam" id="PF25345">
    <property type="entry name" value="PH_EXO84"/>
    <property type="match status" value="1"/>
</dbReference>
<evidence type="ECO:0000256" key="8">
    <source>
        <dbReference type="SAM" id="MobiDB-lite"/>
    </source>
</evidence>
<evidence type="ECO:0000256" key="3">
    <source>
        <dbReference type="ARBA" id="ARBA00021269"/>
    </source>
</evidence>
<dbReference type="Pfam" id="PF16528">
    <property type="entry name" value="Exo84_C"/>
    <property type="match status" value="1"/>
</dbReference>
<dbReference type="Proteomes" id="UP000054248">
    <property type="component" value="Unassembled WGS sequence"/>
</dbReference>
<proteinExistence type="inferred from homology"/>
<dbReference type="Gene3D" id="1.20.58.1220">
    <property type="entry name" value="Exo84p, C-terminal helical domain"/>
    <property type="match status" value="1"/>
</dbReference>
<evidence type="ECO:0000313" key="11">
    <source>
        <dbReference type="Proteomes" id="UP000054248"/>
    </source>
</evidence>
<dbReference type="Gene3D" id="2.30.29.30">
    <property type="entry name" value="Pleckstrin-homology domain (PH domain)/Phosphotyrosine-binding domain (PTB)"/>
    <property type="match status" value="1"/>
</dbReference>
<evidence type="ECO:0000256" key="6">
    <source>
        <dbReference type="ARBA" id="ARBA00022927"/>
    </source>
</evidence>
<feature type="domain" description="Exocyst component Exo84 C-terminal" evidence="9">
    <location>
        <begin position="376"/>
        <end position="572"/>
    </location>
</feature>
<dbReference type="PANTHER" id="PTHR21426:SF12">
    <property type="entry name" value="EXOCYST COMPLEX COMPONENT 8"/>
    <property type="match status" value="1"/>
</dbReference>
<dbReference type="InterPro" id="IPR033961">
    <property type="entry name" value="Exo84"/>
</dbReference>
<comment type="subcellular location">
    <subcellularLocation>
        <location evidence="1">Cytoplasmic vesicle</location>
        <location evidence="1">Secretory vesicle</location>
    </subcellularLocation>
</comment>
<reference evidence="11" key="2">
    <citation type="submission" date="2015-01" db="EMBL/GenBank/DDBJ databases">
        <title>Evolutionary Origins and Diversification of the Mycorrhizal Mutualists.</title>
        <authorList>
            <consortium name="DOE Joint Genome Institute"/>
            <consortium name="Mycorrhizal Genomics Consortium"/>
            <person name="Kohler A."/>
            <person name="Kuo A."/>
            <person name="Nagy L.G."/>
            <person name="Floudas D."/>
            <person name="Copeland A."/>
            <person name="Barry K.W."/>
            <person name="Cichocki N."/>
            <person name="Veneault-Fourrey C."/>
            <person name="LaButti K."/>
            <person name="Lindquist E.A."/>
            <person name="Lipzen A."/>
            <person name="Lundell T."/>
            <person name="Morin E."/>
            <person name="Murat C."/>
            <person name="Riley R."/>
            <person name="Ohm R."/>
            <person name="Sun H."/>
            <person name="Tunlid A."/>
            <person name="Henrissat B."/>
            <person name="Grigoriev I.V."/>
            <person name="Hibbett D.S."/>
            <person name="Martin F."/>
        </authorList>
    </citation>
    <scope>NUCLEOTIDE SEQUENCE [LARGE SCALE GENOMIC DNA]</scope>
    <source>
        <strain evidence="11">MUT 4182</strain>
    </source>
</reference>
<dbReference type="GO" id="GO:0006893">
    <property type="term" value="P:Golgi to plasma membrane transport"/>
    <property type="evidence" value="ECO:0007669"/>
    <property type="project" value="TreeGrafter"/>
</dbReference>
<accession>A0A0C3LCW1</accession>
<dbReference type="STRING" id="1051891.A0A0C3LCW1"/>
<feature type="coiled-coil region" evidence="7">
    <location>
        <begin position="82"/>
        <end position="145"/>
    </location>
</feature>
<dbReference type="InterPro" id="IPR032403">
    <property type="entry name" value="Exo84_C"/>
</dbReference>
<dbReference type="InterPro" id="IPR042561">
    <property type="entry name" value="Exo84_C_1"/>
</dbReference>
<dbReference type="SUPFAM" id="SSF50729">
    <property type="entry name" value="PH domain-like"/>
    <property type="match status" value="1"/>
</dbReference>
<reference evidence="10 11" key="1">
    <citation type="submission" date="2014-04" db="EMBL/GenBank/DDBJ databases">
        <authorList>
            <consortium name="DOE Joint Genome Institute"/>
            <person name="Kuo A."/>
            <person name="Girlanda M."/>
            <person name="Perotto S."/>
            <person name="Kohler A."/>
            <person name="Nagy L.G."/>
            <person name="Floudas D."/>
            <person name="Copeland A."/>
            <person name="Barry K.W."/>
            <person name="Cichocki N."/>
            <person name="Veneault-Fourrey C."/>
            <person name="LaButti K."/>
            <person name="Lindquist E.A."/>
            <person name="Lipzen A."/>
            <person name="Lundell T."/>
            <person name="Morin E."/>
            <person name="Murat C."/>
            <person name="Sun H."/>
            <person name="Tunlid A."/>
            <person name="Henrissat B."/>
            <person name="Grigoriev I.V."/>
            <person name="Hibbett D.S."/>
            <person name="Martin F."/>
            <person name="Nordberg H.P."/>
            <person name="Cantor M.N."/>
            <person name="Hua S.X."/>
        </authorList>
    </citation>
    <scope>NUCLEOTIDE SEQUENCE [LARGE SCALE GENOMIC DNA]</scope>
    <source>
        <strain evidence="10 11">MUT 4182</strain>
    </source>
</reference>
<comment type="similarity">
    <text evidence="2">Belongs to the EXO84 family.</text>
</comment>
<name>A0A0C3LCW1_9AGAM</name>
<keyword evidence="6" id="KW-0653">Protein transport</keyword>
<keyword evidence="11" id="KW-1185">Reference proteome</keyword>
<evidence type="ECO:0000256" key="2">
    <source>
        <dbReference type="ARBA" id="ARBA00007210"/>
    </source>
</evidence>
<dbReference type="AlphaFoldDB" id="A0A0C3LCW1"/>
<protein>
    <recommendedName>
        <fullName evidence="3">Exocyst complex component EXO84</fullName>
    </recommendedName>
</protein>
<feature type="region of interest" description="Disordered" evidence="8">
    <location>
        <begin position="585"/>
        <end position="674"/>
    </location>
</feature>
<sequence>MSMRYADISGPLETESVPAVPGLPDIREFRTEPRPIGEFDREDFPGPRSREEPAAEVRGPSDVEFLSADDFDPDAFLKIKLAHSTEDEIQSLQSSLAATREATASDLKQSVYEHYADFVLISKEISTLENELLELKESLSEWKSMPALLKIDDDSGSSTALADRRRTANRSSIADLRTLYANQLNELHVQIEGSSKFTPVVPDRHIVSEFGDLWSLNSATYKIEYAVHMVLLSDSLLVAKKRKKRSGSGGKLVAERCWPLGDITIADVKDAVDLTNVIKIRRGKETHVFRTDTLSDKKTLLALFRQVAEELSTKKRKEREGEHERRRSVWTGDRMSMAVGAEPMPALPAWLADLQNKGLGIPGLPGGDKSQEKDMRWVSDFVDKLAVAIALREWEEAVSLVEQGQTVTQAPASTLLPPRLQPLKASLVSDLLAAISDPSNRKQSVVKISSYLTRLGAGIAARDAFLSTRAELMRKRARMIRFEGNIALYISELALVTFTGVKHTCEWYLASFREHDLASGMVNWGREQIENYATMFRRQVYGPDVDSKTIQESVQVSRMQAKRLLQDIGLDFSFLLDGLLAPPPNAPVPRDRRPSQAGKNLPAPAPTPILALPTPHPLSLQSRSRSPGLPSPGLPPKSPGVSQTPMKVPVPLPPRSRERPMSGNVQPKSRENTT</sequence>
<dbReference type="GO" id="GO:0000145">
    <property type="term" value="C:exocyst"/>
    <property type="evidence" value="ECO:0007669"/>
    <property type="project" value="InterPro"/>
</dbReference>
<evidence type="ECO:0000259" key="9">
    <source>
        <dbReference type="Pfam" id="PF16528"/>
    </source>
</evidence>
<feature type="compositionally biased region" description="Low complexity" evidence="8">
    <location>
        <begin position="608"/>
        <end position="628"/>
    </location>
</feature>